<protein>
    <submittedName>
        <fullName evidence="2">Uncharacterized protein</fullName>
    </submittedName>
</protein>
<name>A0A6C2YN96_9BACT</name>
<keyword evidence="3" id="KW-1185">Reference proteome</keyword>
<evidence type="ECO:0000256" key="1">
    <source>
        <dbReference type="SAM" id="MobiDB-lite"/>
    </source>
</evidence>
<sequence>MSGQPRHIRIRNAACFRCNELLWFDQKTRKLYCSKPSCRGPSLLRRPNSPTVEMSTPLTLSPSAN</sequence>
<dbReference type="Proteomes" id="UP000464378">
    <property type="component" value="Chromosome"/>
</dbReference>
<dbReference type="AlphaFoldDB" id="A0A6C2YN96"/>
<reference evidence="2" key="1">
    <citation type="submission" date="2019-04" db="EMBL/GenBank/DDBJ databases">
        <authorList>
            <consortium name="Science for Life Laboratories"/>
        </authorList>
    </citation>
    <scope>NUCLEOTIDE SEQUENCE</scope>
    <source>
        <strain evidence="2">MBLW1</strain>
    </source>
</reference>
<proteinExistence type="predicted"/>
<feature type="compositionally biased region" description="Polar residues" evidence="1">
    <location>
        <begin position="48"/>
        <end position="65"/>
    </location>
</feature>
<dbReference type="EMBL" id="LR586016">
    <property type="protein sequence ID" value="VIP03090.1"/>
    <property type="molecule type" value="Genomic_DNA"/>
</dbReference>
<evidence type="ECO:0000313" key="3">
    <source>
        <dbReference type="Proteomes" id="UP000464378"/>
    </source>
</evidence>
<dbReference type="KEGG" id="tim:GMBLW1_08700"/>
<accession>A0A6C2YN96</accession>
<dbReference type="InParanoid" id="A0A6C2YN96"/>
<feature type="region of interest" description="Disordered" evidence="1">
    <location>
        <begin position="44"/>
        <end position="65"/>
    </location>
</feature>
<organism evidence="2">
    <name type="scientific">Tuwongella immobilis</name>
    <dbReference type="NCBI Taxonomy" id="692036"/>
    <lineage>
        <taxon>Bacteria</taxon>
        <taxon>Pseudomonadati</taxon>
        <taxon>Planctomycetota</taxon>
        <taxon>Planctomycetia</taxon>
        <taxon>Gemmatales</taxon>
        <taxon>Gemmataceae</taxon>
        <taxon>Tuwongella</taxon>
    </lineage>
</organism>
<gene>
    <name evidence="2" type="ORF">GMBLW1_08700</name>
</gene>
<evidence type="ECO:0000313" key="2">
    <source>
        <dbReference type="EMBL" id="VIP03090.1"/>
    </source>
</evidence>
<dbReference type="EMBL" id="LR593887">
    <property type="protein sequence ID" value="VTS03357.1"/>
    <property type="molecule type" value="Genomic_DNA"/>
</dbReference>